<dbReference type="AlphaFoldDB" id="X0UJV3"/>
<comment type="caution">
    <text evidence="1">The sequence shown here is derived from an EMBL/GenBank/DDBJ whole genome shotgun (WGS) entry which is preliminary data.</text>
</comment>
<proteinExistence type="predicted"/>
<feature type="non-terminal residue" evidence="1">
    <location>
        <position position="54"/>
    </location>
</feature>
<name>X0UJV3_9ZZZZ</name>
<accession>X0UJV3</accession>
<gene>
    <name evidence="1" type="ORF">S01H1_32781</name>
</gene>
<evidence type="ECO:0000313" key="1">
    <source>
        <dbReference type="EMBL" id="GAG05880.1"/>
    </source>
</evidence>
<reference evidence="1" key="1">
    <citation type="journal article" date="2014" name="Front. Microbiol.">
        <title>High frequency of phylogenetically diverse reductive dehalogenase-homologous genes in deep subseafloor sedimentary metagenomes.</title>
        <authorList>
            <person name="Kawai M."/>
            <person name="Futagami T."/>
            <person name="Toyoda A."/>
            <person name="Takaki Y."/>
            <person name="Nishi S."/>
            <person name="Hori S."/>
            <person name="Arai W."/>
            <person name="Tsubouchi T."/>
            <person name="Morono Y."/>
            <person name="Uchiyama I."/>
            <person name="Ito T."/>
            <person name="Fujiyama A."/>
            <person name="Inagaki F."/>
            <person name="Takami H."/>
        </authorList>
    </citation>
    <scope>NUCLEOTIDE SEQUENCE</scope>
    <source>
        <strain evidence="1">Expedition CK06-06</strain>
    </source>
</reference>
<sequence length="54" mass="5968">MITLKVKDSGFMVELPGIAPFRSPAQVNITNIKLSHVITALKNLGVQDYEIISR</sequence>
<protein>
    <submittedName>
        <fullName evidence="1">Uncharacterized protein</fullName>
    </submittedName>
</protein>
<dbReference type="EMBL" id="BARS01020318">
    <property type="protein sequence ID" value="GAG05880.1"/>
    <property type="molecule type" value="Genomic_DNA"/>
</dbReference>
<organism evidence="1">
    <name type="scientific">marine sediment metagenome</name>
    <dbReference type="NCBI Taxonomy" id="412755"/>
    <lineage>
        <taxon>unclassified sequences</taxon>
        <taxon>metagenomes</taxon>
        <taxon>ecological metagenomes</taxon>
    </lineage>
</organism>